<evidence type="ECO:0000313" key="2">
    <source>
        <dbReference type="EMBL" id="MFK2901405.1"/>
    </source>
</evidence>
<name>A0ABW8JM95_9GAMM</name>
<evidence type="ECO:0000313" key="3">
    <source>
        <dbReference type="Proteomes" id="UP001620461"/>
    </source>
</evidence>
<gene>
    <name evidence="2" type="ORF">ISP15_13765</name>
</gene>
<proteinExistence type="predicted"/>
<reference evidence="2 3" key="1">
    <citation type="submission" date="2020-10" db="EMBL/GenBank/DDBJ databases">
        <title>Phylogeny of dyella-like bacteria.</title>
        <authorList>
            <person name="Fu J."/>
        </authorList>
    </citation>
    <scope>NUCLEOTIDE SEQUENCE [LARGE SCALE GENOMIC DNA]</scope>
    <source>
        <strain evidence="2 3">JP1</strain>
    </source>
</reference>
<keyword evidence="1" id="KW-0732">Signal</keyword>
<keyword evidence="3" id="KW-1185">Reference proteome</keyword>
<accession>A0ABW8JM95</accession>
<dbReference type="EMBL" id="JADIKJ010000015">
    <property type="protein sequence ID" value="MFK2901405.1"/>
    <property type="molecule type" value="Genomic_DNA"/>
</dbReference>
<comment type="caution">
    <text evidence="2">The sequence shown here is derived from an EMBL/GenBank/DDBJ whole genome shotgun (WGS) entry which is preliminary data.</text>
</comment>
<evidence type="ECO:0000256" key="1">
    <source>
        <dbReference type="SAM" id="SignalP"/>
    </source>
</evidence>
<dbReference type="Proteomes" id="UP001620461">
    <property type="component" value="Unassembled WGS sequence"/>
</dbReference>
<protein>
    <submittedName>
        <fullName evidence="2">Uncharacterized protein</fullName>
    </submittedName>
</protein>
<dbReference type="RefSeq" id="WP_404548181.1">
    <property type="nucleotide sequence ID" value="NZ_JADIKJ010000015.1"/>
</dbReference>
<feature type="signal peptide" evidence="1">
    <location>
        <begin position="1"/>
        <end position="25"/>
    </location>
</feature>
<feature type="chain" id="PRO_5045499231" evidence="1">
    <location>
        <begin position="26"/>
        <end position="265"/>
    </location>
</feature>
<sequence>MGVATKNRFFAPVLASMLIAGYAGLADGMPAGQVGPSAPPGDAQGEQAGFAQHFSMEALDKDVQNAILRAGLAPVPFNRIIVRTRDTYTAADQPNPAVYQEQLTLENAGHGLVRRIASVQDSNGTVKTTRFDLDYRGYFPFLTQSVPAEADAAPPVVEARKLLRFDTSTDGHMNFTYLYGLSGGATFGDPGQVVCDSGKRYSASTLNAAIQGPARELDCQAIDTNGMVTSKMKLAYLEKYAVALVLRLQNPDGALDSSIVDFKVE</sequence>
<organism evidence="2 3">
    <name type="scientific">Dyella jejuensis</name>
    <dbReference type="NCBI Taxonomy" id="1432009"/>
    <lineage>
        <taxon>Bacteria</taxon>
        <taxon>Pseudomonadati</taxon>
        <taxon>Pseudomonadota</taxon>
        <taxon>Gammaproteobacteria</taxon>
        <taxon>Lysobacterales</taxon>
        <taxon>Rhodanobacteraceae</taxon>
        <taxon>Dyella</taxon>
    </lineage>
</organism>